<gene>
    <name evidence="11" type="ORF">KIL84_021118</name>
</gene>
<evidence type="ECO:0000256" key="8">
    <source>
        <dbReference type="ARBA" id="ARBA00023289"/>
    </source>
</evidence>
<dbReference type="Gene3D" id="4.10.260.10">
    <property type="entry name" value="Transducin (heterotrimeric G protein), gamma chain"/>
    <property type="match status" value="1"/>
</dbReference>
<evidence type="ECO:0000256" key="3">
    <source>
        <dbReference type="ARBA" id="ARBA00022475"/>
    </source>
</evidence>
<dbReference type="SMART" id="SM01224">
    <property type="entry name" value="G_gamma"/>
    <property type="match status" value="1"/>
</dbReference>
<evidence type="ECO:0000256" key="9">
    <source>
        <dbReference type="RuleBase" id="RU004973"/>
    </source>
</evidence>
<dbReference type="Pfam" id="PF00631">
    <property type="entry name" value="G-gamma"/>
    <property type="match status" value="1"/>
</dbReference>
<sequence length="120" mass="12920">MLTRPSYGSPDGSRVRLASVLQDAAILSLNRRCAGAVRVGAAILNRSRMLGKAASCNHTSQGRRAVEQLRTEAGLERMKVSKAARELLQYCRAHAQSDPLLTGVPASANPFKDKKTCSIL</sequence>
<dbReference type="CDD" id="cd00068">
    <property type="entry name" value="GGL"/>
    <property type="match status" value="1"/>
</dbReference>
<feature type="domain" description="G protein gamma" evidence="10">
    <location>
        <begin position="55"/>
        <end position="120"/>
    </location>
</feature>
<keyword evidence="7 9" id="KW-0449">Lipoprotein</keyword>
<dbReference type="InterPro" id="IPR036284">
    <property type="entry name" value="GGL_sf"/>
</dbReference>
<comment type="function">
    <text evidence="9">Guanine nucleotide-binding proteins (G proteins) are involved as a modulator or transducer in various transmembrane signaling systems. The beta and gamma chains are required for the GTPase activity, for replacement of GDP by GTP, and for G protein-effector interaction.</text>
</comment>
<dbReference type="PROSITE" id="PS50058">
    <property type="entry name" value="G_PROTEIN_GAMMA"/>
    <property type="match status" value="1"/>
</dbReference>
<evidence type="ECO:0000256" key="5">
    <source>
        <dbReference type="ARBA" id="ARBA00023136"/>
    </source>
</evidence>
<evidence type="ECO:0000256" key="7">
    <source>
        <dbReference type="ARBA" id="ARBA00023288"/>
    </source>
</evidence>
<dbReference type="FunFam" id="4.10.260.10:FF:000001">
    <property type="entry name" value="Guanine nucleotide-binding protein subunit gamma"/>
    <property type="match status" value="1"/>
</dbReference>
<keyword evidence="4" id="KW-0488">Methylation</keyword>
<evidence type="ECO:0000313" key="11">
    <source>
        <dbReference type="EMBL" id="KAH1176384.1"/>
    </source>
</evidence>
<evidence type="ECO:0000259" key="10">
    <source>
        <dbReference type="PROSITE" id="PS50058"/>
    </source>
</evidence>
<dbReference type="GO" id="GO:0005834">
    <property type="term" value="C:heterotrimeric G-protein complex"/>
    <property type="evidence" value="ECO:0007669"/>
    <property type="project" value="InterPro"/>
</dbReference>
<name>A0A9D4B0J6_9SAUR</name>
<dbReference type="SMART" id="SM00224">
    <property type="entry name" value="GGL"/>
    <property type="match status" value="1"/>
</dbReference>
<dbReference type="InterPro" id="IPR015898">
    <property type="entry name" value="G-protein_gamma-like_dom"/>
</dbReference>
<reference evidence="11" key="1">
    <citation type="submission" date="2021-09" db="EMBL/GenBank/DDBJ databases">
        <title>The genome of Mauremys mutica provides insights into the evolution of semi-aquatic lifestyle.</title>
        <authorList>
            <person name="Gong S."/>
            <person name="Gao Y."/>
        </authorList>
    </citation>
    <scope>NUCLEOTIDE SEQUENCE</scope>
    <source>
        <strain evidence="11">MM-2020</strain>
        <tissue evidence="11">Muscle</tissue>
    </source>
</reference>
<keyword evidence="6 9" id="KW-0807">Transducer</keyword>
<comment type="subcellular location">
    <subcellularLocation>
        <location evidence="1 9">Cell membrane</location>
        <topology evidence="1 9">Lipid-anchor</topology>
        <orientation evidence="1 9">Cytoplasmic side</orientation>
    </subcellularLocation>
</comment>
<dbReference type="Proteomes" id="UP000827986">
    <property type="component" value="Unassembled WGS sequence"/>
</dbReference>
<evidence type="ECO:0000256" key="1">
    <source>
        <dbReference type="ARBA" id="ARBA00004342"/>
    </source>
</evidence>
<dbReference type="InterPro" id="IPR001770">
    <property type="entry name" value="G-protein_gamma"/>
</dbReference>
<dbReference type="PANTHER" id="PTHR13809">
    <property type="entry name" value="GUANINE NUCLEOTIDE-BINDING PROTEIN GAMMA SUBUNIT"/>
    <property type="match status" value="1"/>
</dbReference>
<dbReference type="SUPFAM" id="SSF48670">
    <property type="entry name" value="Transducin (heterotrimeric G protein), gamma chain"/>
    <property type="match status" value="1"/>
</dbReference>
<evidence type="ECO:0000256" key="4">
    <source>
        <dbReference type="ARBA" id="ARBA00022481"/>
    </source>
</evidence>
<evidence type="ECO:0000313" key="12">
    <source>
        <dbReference type="Proteomes" id="UP000827986"/>
    </source>
</evidence>
<comment type="caution">
    <text evidence="11">The sequence shown here is derived from an EMBL/GenBank/DDBJ whole genome shotgun (WGS) entry which is preliminary data.</text>
</comment>
<organism evidence="11 12">
    <name type="scientific">Mauremys mutica</name>
    <name type="common">yellowpond turtle</name>
    <dbReference type="NCBI Taxonomy" id="74926"/>
    <lineage>
        <taxon>Eukaryota</taxon>
        <taxon>Metazoa</taxon>
        <taxon>Chordata</taxon>
        <taxon>Craniata</taxon>
        <taxon>Vertebrata</taxon>
        <taxon>Euteleostomi</taxon>
        <taxon>Archelosauria</taxon>
        <taxon>Testudinata</taxon>
        <taxon>Testudines</taxon>
        <taxon>Cryptodira</taxon>
        <taxon>Durocryptodira</taxon>
        <taxon>Testudinoidea</taxon>
        <taxon>Geoemydidae</taxon>
        <taxon>Geoemydinae</taxon>
        <taxon>Mauremys</taxon>
    </lineage>
</organism>
<dbReference type="EMBL" id="JAHDVG010000475">
    <property type="protein sequence ID" value="KAH1176384.1"/>
    <property type="molecule type" value="Genomic_DNA"/>
</dbReference>
<dbReference type="GO" id="GO:0031681">
    <property type="term" value="F:G-protein beta-subunit binding"/>
    <property type="evidence" value="ECO:0007669"/>
    <property type="project" value="InterPro"/>
</dbReference>
<dbReference type="AlphaFoldDB" id="A0A9D4B0J6"/>
<keyword evidence="3 9" id="KW-1003">Cell membrane</keyword>
<keyword evidence="12" id="KW-1185">Reference proteome</keyword>
<dbReference type="GO" id="GO:0007186">
    <property type="term" value="P:G protein-coupled receptor signaling pathway"/>
    <property type="evidence" value="ECO:0007669"/>
    <property type="project" value="InterPro"/>
</dbReference>
<keyword evidence="5 9" id="KW-0472">Membrane</keyword>
<evidence type="ECO:0000256" key="6">
    <source>
        <dbReference type="ARBA" id="ARBA00023224"/>
    </source>
</evidence>
<evidence type="ECO:0000256" key="2">
    <source>
        <dbReference type="ARBA" id="ARBA00007431"/>
    </source>
</evidence>
<comment type="subunit">
    <text evidence="9">G proteins are composed of 3 units; alpha, beta and gamma.</text>
</comment>
<accession>A0A9D4B0J6</accession>
<comment type="similarity">
    <text evidence="2 9">Belongs to the G protein gamma family.</text>
</comment>
<keyword evidence="8" id="KW-0636">Prenylation</keyword>
<proteinExistence type="inferred from homology"/>
<dbReference type="PRINTS" id="PR00321">
    <property type="entry name" value="GPROTEING"/>
</dbReference>
<protein>
    <recommendedName>
        <fullName evidence="9">Guanine nucleotide-binding protein subunit gamma</fullName>
    </recommendedName>
</protein>